<dbReference type="RefSeq" id="WP_185693032.1">
    <property type="nucleotide sequence ID" value="NZ_JACHVA010000086.1"/>
</dbReference>
<gene>
    <name evidence="2 3" type="primary">rbfA</name>
    <name evidence="3" type="ORF">H5P30_11195</name>
</gene>
<protein>
    <recommendedName>
        <fullName evidence="2">Ribosome-binding factor A</fullName>
    </recommendedName>
</protein>
<keyword evidence="1 2" id="KW-0690">Ribosome biogenesis</keyword>
<comment type="subcellular location">
    <subcellularLocation>
        <location evidence="2">Cytoplasm</location>
    </subcellularLocation>
</comment>
<comment type="subunit">
    <text evidence="2">Monomer. Binds 30S ribosomal subunits, but not 50S ribosomal subunits or 70S ribosomes.</text>
</comment>
<dbReference type="Gene3D" id="3.30.300.20">
    <property type="match status" value="1"/>
</dbReference>
<organism evidence="3 4">
    <name type="scientific">Puniceicoccus vermicola</name>
    <dbReference type="NCBI Taxonomy" id="388746"/>
    <lineage>
        <taxon>Bacteria</taxon>
        <taxon>Pseudomonadati</taxon>
        <taxon>Verrucomicrobiota</taxon>
        <taxon>Opitutia</taxon>
        <taxon>Puniceicoccales</taxon>
        <taxon>Puniceicoccaceae</taxon>
        <taxon>Puniceicoccus</taxon>
    </lineage>
</organism>
<evidence type="ECO:0000313" key="3">
    <source>
        <dbReference type="EMBL" id="MBC2602343.1"/>
    </source>
</evidence>
<dbReference type="InterPro" id="IPR023799">
    <property type="entry name" value="RbfA_dom_sf"/>
</dbReference>
<comment type="caution">
    <text evidence="3">The sequence shown here is derived from an EMBL/GenBank/DDBJ whole genome shotgun (WGS) entry which is preliminary data.</text>
</comment>
<dbReference type="InterPro" id="IPR015946">
    <property type="entry name" value="KH_dom-like_a/b"/>
</dbReference>
<dbReference type="PANTHER" id="PTHR33515:SF1">
    <property type="entry name" value="RIBOSOME-BINDING FACTOR A, CHLOROPLASTIC-RELATED"/>
    <property type="match status" value="1"/>
</dbReference>
<evidence type="ECO:0000256" key="1">
    <source>
        <dbReference type="ARBA" id="ARBA00022517"/>
    </source>
</evidence>
<dbReference type="GO" id="GO:0005829">
    <property type="term" value="C:cytosol"/>
    <property type="evidence" value="ECO:0007669"/>
    <property type="project" value="TreeGrafter"/>
</dbReference>
<dbReference type="EMBL" id="JACHVA010000086">
    <property type="protein sequence ID" value="MBC2602343.1"/>
    <property type="molecule type" value="Genomic_DNA"/>
</dbReference>
<evidence type="ECO:0000313" key="4">
    <source>
        <dbReference type="Proteomes" id="UP000525652"/>
    </source>
</evidence>
<dbReference type="HAMAP" id="MF_00003">
    <property type="entry name" value="RbfA"/>
    <property type="match status" value="1"/>
</dbReference>
<dbReference type="Proteomes" id="UP000525652">
    <property type="component" value="Unassembled WGS sequence"/>
</dbReference>
<dbReference type="NCBIfam" id="TIGR00082">
    <property type="entry name" value="rbfA"/>
    <property type="match status" value="1"/>
</dbReference>
<proteinExistence type="inferred from homology"/>
<keyword evidence="2" id="KW-0963">Cytoplasm</keyword>
<accession>A0A7X1E4T1</accession>
<comment type="function">
    <text evidence="2">One of several proteins that assist in the late maturation steps of the functional core of the 30S ribosomal subunit. Associates with free 30S ribosomal subunits (but not with 30S subunits that are part of 70S ribosomes or polysomes). Required for efficient processing of 16S rRNA. May interact with the 5'-terminal helix region of 16S rRNA.</text>
</comment>
<sequence length="113" mass="13315">MPKRKVRVDELLRREISTLLHTDYQSEGVYTTISEVDVSPDLRQAQVYYSVLGGEQREKEAQRFFRVKASEIRFKVGKRVVLKYLPFFTFVRDDSLKRGFGLIEKLDDLDEKP</sequence>
<reference evidence="3 4" key="1">
    <citation type="submission" date="2020-07" db="EMBL/GenBank/DDBJ databases">
        <authorList>
            <person name="Feng X."/>
        </authorList>
    </citation>
    <scope>NUCLEOTIDE SEQUENCE [LARGE SCALE GENOMIC DNA]</scope>
    <source>
        <strain evidence="3 4">JCM14086</strain>
    </source>
</reference>
<dbReference type="SUPFAM" id="SSF89919">
    <property type="entry name" value="Ribosome-binding factor A, RbfA"/>
    <property type="match status" value="1"/>
</dbReference>
<dbReference type="GO" id="GO:0043024">
    <property type="term" value="F:ribosomal small subunit binding"/>
    <property type="evidence" value="ECO:0007669"/>
    <property type="project" value="TreeGrafter"/>
</dbReference>
<dbReference type="InterPro" id="IPR000238">
    <property type="entry name" value="RbfA"/>
</dbReference>
<dbReference type="AlphaFoldDB" id="A0A7X1E4T1"/>
<evidence type="ECO:0000256" key="2">
    <source>
        <dbReference type="HAMAP-Rule" id="MF_00003"/>
    </source>
</evidence>
<dbReference type="GO" id="GO:0030490">
    <property type="term" value="P:maturation of SSU-rRNA"/>
    <property type="evidence" value="ECO:0007669"/>
    <property type="project" value="UniProtKB-UniRule"/>
</dbReference>
<name>A0A7X1E4T1_9BACT</name>
<comment type="similarity">
    <text evidence="2">Belongs to the RbfA family.</text>
</comment>
<dbReference type="PANTHER" id="PTHR33515">
    <property type="entry name" value="RIBOSOME-BINDING FACTOR A, CHLOROPLASTIC-RELATED"/>
    <property type="match status" value="1"/>
</dbReference>
<keyword evidence="4" id="KW-1185">Reference proteome</keyword>
<dbReference type="Pfam" id="PF02033">
    <property type="entry name" value="RBFA"/>
    <property type="match status" value="1"/>
</dbReference>